<reference evidence="1" key="1">
    <citation type="submission" date="2024-07" db="EMBL/GenBank/DDBJ databases">
        <title>Halotolerant mesophilic bacterium Ornithinibacillus sp. 4-3, sp. nov., isolated from soil.</title>
        <authorList>
            <person name="Sidarenka A.V."/>
            <person name="Guliayeva D.E."/>
            <person name="Leanovich S.I."/>
            <person name="Hileuskaya K.S."/>
            <person name="Akhremchuk A.E."/>
            <person name="Sikolenko M.A."/>
            <person name="Valentovich L.N."/>
        </authorList>
    </citation>
    <scope>NUCLEOTIDE SEQUENCE</scope>
    <source>
        <strain evidence="1">4-3</strain>
    </source>
</reference>
<name>A0AB39HUA2_9BACI</name>
<dbReference type="InterPro" id="IPR029058">
    <property type="entry name" value="AB_hydrolase_fold"/>
</dbReference>
<dbReference type="EMBL" id="CP162599">
    <property type="protein sequence ID" value="XDK33905.1"/>
    <property type="molecule type" value="Genomic_DNA"/>
</dbReference>
<proteinExistence type="predicted"/>
<protein>
    <submittedName>
        <fullName evidence="1">Alpha/beta hydrolase</fullName>
    </submittedName>
</protein>
<keyword evidence="1" id="KW-0378">Hydrolase</keyword>
<gene>
    <name evidence="1" type="ORF">AB4Y30_05995</name>
</gene>
<dbReference type="AlphaFoldDB" id="A0AB39HUA2"/>
<dbReference type="SUPFAM" id="SSF53474">
    <property type="entry name" value="alpha/beta-Hydrolases"/>
    <property type="match status" value="1"/>
</dbReference>
<accession>A0AB39HUA2</accession>
<dbReference type="RefSeq" id="WP_368654583.1">
    <property type="nucleotide sequence ID" value="NZ_CP162599.1"/>
</dbReference>
<dbReference type="GO" id="GO:0016787">
    <property type="term" value="F:hydrolase activity"/>
    <property type="evidence" value="ECO:0007669"/>
    <property type="project" value="UniProtKB-KW"/>
</dbReference>
<organism evidence="1">
    <name type="scientific">Ornithinibacillus sp. 4-3</name>
    <dbReference type="NCBI Taxonomy" id="3231488"/>
    <lineage>
        <taxon>Bacteria</taxon>
        <taxon>Bacillati</taxon>
        <taxon>Bacillota</taxon>
        <taxon>Bacilli</taxon>
        <taxon>Bacillales</taxon>
        <taxon>Bacillaceae</taxon>
        <taxon>Ornithinibacillus</taxon>
    </lineage>
</organism>
<dbReference type="PANTHER" id="PTHR48098:SF3">
    <property type="entry name" value="IRON(III) ENTEROBACTIN ESTERASE"/>
    <property type="match status" value="1"/>
</dbReference>
<dbReference type="Gene3D" id="3.40.50.1820">
    <property type="entry name" value="alpha/beta hydrolase"/>
    <property type="match status" value="1"/>
</dbReference>
<dbReference type="InterPro" id="IPR000801">
    <property type="entry name" value="Esterase-like"/>
</dbReference>
<sequence>MLLLKRKGTMYTKEIDSQFIQEKKELKIYEPETLSSADPYTICIMQDGNDYFQLGRVATISDRLHESGELINTIFVGIHYLDKEDRKRKYHPNGDQYDAYVQFLTDEVIPFLDELLPYNPNESIHALMGDSLAGTIALMAGISHPDLFTHVIMQSPYIDEEVMNRVSYSANDLTNVYHSIGLQETAVETSFNRSVDFVAPNRELEEVLASKTDEYTYEEIAEGNHTWKYWQKELPDVIKLMFSI</sequence>
<dbReference type="Pfam" id="PF00756">
    <property type="entry name" value="Esterase"/>
    <property type="match status" value="1"/>
</dbReference>
<dbReference type="PANTHER" id="PTHR48098">
    <property type="entry name" value="ENTEROCHELIN ESTERASE-RELATED"/>
    <property type="match status" value="1"/>
</dbReference>
<evidence type="ECO:0000313" key="1">
    <source>
        <dbReference type="EMBL" id="XDK33905.1"/>
    </source>
</evidence>
<dbReference type="InterPro" id="IPR050583">
    <property type="entry name" value="Mycobacterial_A85_antigen"/>
</dbReference>